<protein>
    <recommendedName>
        <fullName evidence="3">Protein PARTING DANCERS</fullName>
    </recommendedName>
</protein>
<dbReference type="Gene3D" id="1.10.150.20">
    <property type="entry name" value="5' to 3' exonuclease, C-terminal subdomain"/>
    <property type="match status" value="1"/>
</dbReference>
<dbReference type="AlphaFoldDB" id="A0ABD2Z1P4"/>
<reference evidence="1 2" key="1">
    <citation type="submission" date="2024-11" db="EMBL/GenBank/DDBJ databases">
        <title>A near-complete genome assembly of Cinchona calisaya.</title>
        <authorList>
            <person name="Lian D.C."/>
            <person name="Zhao X.W."/>
            <person name="Wei L."/>
        </authorList>
    </citation>
    <scope>NUCLEOTIDE SEQUENCE [LARGE SCALE GENOMIC DNA]</scope>
    <source>
        <tissue evidence="1">Nenye</tissue>
    </source>
</reference>
<comment type="caution">
    <text evidence="1">The sequence shown here is derived from an EMBL/GenBank/DDBJ whole genome shotgun (WGS) entry which is preliminary data.</text>
</comment>
<dbReference type="InterPro" id="IPR039172">
    <property type="entry name" value="PTD"/>
</dbReference>
<evidence type="ECO:0000313" key="2">
    <source>
        <dbReference type="Proteomes" id="UP001630127"/>
    </source>
</evidence>
<keyword evidence="2" id="KW-1185">Reference proteome</keyword>
<evidence type="ECO:0000313" key="1">
    <source>
        <dbReference type="EMBL" id="KAL3513426.1"/>
    </source>
</evidence>
<dbReference type="PANTHER" id="PTHR37394:SF1">
    <property type="entry name" value="PROTEIN PARTING DANCERS"/>
    <property type="match status" value="1"/>
</dbReference>
<evidence type="ECO:0008006" key="3">
    <source>
        <dbReference type="Google" id="ProtNLM"/>
    </source>
</evidence>
<name>A0ABD2Z1P4_9GENT</name>
<dbReference type="Proteomes" id="UP001630127">
    <property type="component" value="Unassembled WGS sequence"/>
</dbReference>
<organism evidence="1 2">
    <name type="scientific">Cinchona calisaya</name>
    <dbReference type="NCBI Taxonomy" id="153742"/>
    <lineage>
        <taxon>Eukaryota</taxon>
        <taxon>Viridiplantae</taxon>
        <taxon>Streptophyta</taxon>
        <taxon>Embryophyta</taxon>
        <taxon>Tracheophyta</taxon>
        <taxon>Spermatophyta</taxon>
        <taxon>Magnoliopsida</taxon>
        <taxon>eudicotyledons</taxon>
        <taxon>Gunneridae</taxon>
        <taxon>Pentapetalae</taxon>
        <taxon>asterids</taxon>
        <taxon>lamiids</taxon>
        <taxon>Gentianales</taxon>
        <taxon>Rubiaceae</taxon>
        <taxon>Cinchonoideae</taxon>
        <taxon>Cinchoneae</taxon>
        <taxon>Cinchona</taxon>
    </lineage>
</organism>
<gene>
    <name evidence="1" type="ORF">ACH5RR_026143</name>
</gene>
<accession>A0ABD2Z1P4</accession>
<dbReference type="PANTHER" id="PTHR37394">
    <property type="entry name" value="PROTEIN PARTING DANCERS"/>
    <property type="match status" value="1"/>
</dbReference>
<dbReference type="Pfam" id="PF14520">
    <property type="entry name" value="HHH_5"/>
    <property type="match status" value="1"/>
</dbReference>
<dbReference type="EMBL" id="JBJUIK010000011">
    <property type="protein sequence ID" value="KAL3513426.1"/>
    <property type="molecule type" value="Genomic_DNA"/>
</dbReference>
<dbReference type="SUPFAM" id="SSF47781">
    <property type="entry name" value="RuvA domain 2-like"/>
    <property type="match status" value="1"/>
</dbReference>
<dbReference type="InterPro" id="IPR010994">
    <property type="entry name" value="RuvA_2-like"/>
</dbReference>
<sequence length="260" mass="28773">MTMRQGVSGGAGGDCGGESTKALRSNSSIKFSNSGGNGVCMMSSSWRDEQQPAFINFISCFLNANSFRLNIVPIAPDFIFNCGGSSIAFIFMTNWYSDITSSLFSRVQKLKQQFAYLYVIVTLPTEEQNDSFIQSYFKSGIELGRPTFMPVLDTEMGFEKILKMAHARGIGKRQDAISKLKADRERSVQTMNAYLRVVNSIPGIDSHDANALNQAVGSIEAIAKASKEYILEYTDLSAEKAETITRFFRDPSYYLGPKIS</sequence>
<proteinExistence type="predicted"/>